<proteinExistence type="predicted"/>
<dbReference type="EMBL" id="CAJNOQ010016964">
    <property type="protein sequence ID" value="CAF1390583.1"/>
    <property type="molecule type" value="Genomic_DNA"/>
</dbReference>
<protein>
    <submittedName>
        <fullName evidence="2">Uncharacterized protein</fullName>
    </submittedName>
</protein>
<evidence type="ECO:0000313" key="3">
    <source>
        <dbReference type="EMBL" id="CAF4285184.1"/>
    </source>
</evidence>
<feature type="non-terminal residue" evidence="2">
    <location>
        <position position="1"/>
    </location>
</feature>
<keyword evidence="1" id="KW-0812">Transmembrane</keyword>
<dbReference type="Proteomes" id="UP000681722">
    <property type="component" value="Unassembled WGS sequence"/>
</dbReference>
<keyword evidence="1" id="KW-0472">Membrane</keyword>
<reference evidence="2" key="1">
    <citation type="submission" date="2021-02" db="EMBL/GenBank/DDBJ databases">
        <authorList>
            <person name="Nowell W R."/>
        </authorList>
    </citation>
    <scope>NUCLEOTIDE SEQUENCE</scope>
</reference>
<evidence type="ECO:0000313" key="4">
    <source>
        <dbReference type="Proteomes" id="UP000663829"/>
    </source>
</evidence>
<organism evidence="2 4">
    <name type="scientific">Didymodactylos carnosus</name>
    <dbReference type="NCBI Taxonomy" id="1234261"/>
    <lineage>
        <taxon>Eukaryota</taxon>
        <taxon>Metazoa</taxon>
        <taxon>Spiralia</taxon>
        <taxon>Gnathifera</taxon>
        <taxon>Rotifera</taxon>
        <taxon>Eurotatoria</taxon>
        <taxon>Bdelloidea</taxon>
        <taxon>Philodinida</taxon>
        <taxon>Philodinidae</taxon>
        <taxon>Didymodactylos</taxon>
    </lineage>
</organism>
<dbReference type="AlphaFoldDB" id="A0A815KJA1"/>
<feature type="transmembrane region" description="Helical" evidence="1">
    <location>
        <begin position="12"/>
        <end position="37"/>
    </location>
</feature>
<evidence type="ECO:0000256" key="1">
    <source>
        <dbReference type="SAM" id="Phobius"/>
    </source>
</evidence>
<dbReference type="Proteomes" id="UP000663829">
    <property type="component" value="Unassembled WGS sequence"/>
</dbReference>
<gene>
    <name evidence="2" type="ORF">GPM918_LOCUS32773</name>
    <name evidence="3" type="ORF">SRO942_LOCUS33447</name>
</gene>
<dbReference type="EMBL" id="CAJOBC010082370">
    <property type="protein sequence ID" value="CAF4285184.1"/>
    <property type="molecule type" value="Genomic_DNA"/>
</dbReference>
<evidence type="ECO:0000313" key="2">
    <source>
        <dbReference type="EMBL" id="CAF1390583.1"/>
    </source>
</evidence>
<comment type="caution">
    <text evidence="2">The sequence shown here is derived from an EMBL/GenBank/DDBJ whole genome shotgun (WGS) entry which is preliminary data.</text>
</comment>
<keyword evidence="4" id="KW-1185">Reference proteome</keyword>
<accession>A0A815KJA1</accession>
<keyword evidence="1" id="KW-1133">Transmembrane helix</keyword>
<name>A0A815KJA1_9BILA</name>
<sequence length="251" mass="29352">AKYFDKWDTVLTFCGATACWTMGTIGSSMSLLLFVLLSEHMNDVHDNYRNVREICVRINSIDNADDKSGYQQLQRYKNVNILHLNRNCLSLAHVIYLDYLITWSNVKKIMFDASIPSNVLLESMKRVMNTIKSMQLDVQNLIELFDNKEIKLDMVENIIITRNDDVSHPITFKFIQQLRDLLPKLKHLRIHRIQSNDEALLIISSFHQQLTYIQLKSWFELFTKDFLVNLEENNLPCHTHNNGMVLSVWCG</sequence>